<dbReference type="GO" id="GO:0016829">
    <property type="term" value="F:lyase activity"/>
    <property type="evidence" value="ECO:0007669"/>
    <property type="project" value="UniProtKB-KW"/>
</dbReference>
<reference evidence="2 3" key="1">
    <citation type="submission" date="2018-12" db="EMBL/GenBank/DDBJ databases">
        <title>Sequencing of bacterial isolates from soil warming experiment in Harvard Forest, Massachusetts, USA.</title>
        <authorList>
            <person name="Deangelis K."/>
        </authorList>
    </citation>
    <scope>NUCLEOTIDE SEQUENCE [LARGE SCALE GENOMIC DNA]</scope>
    <source>
        <strain evidence="2 3">EB153</strain>
    </source>
</reference>
<organism evidence="2 3">
    <name type="scientific">Edaphobacter aggregans</name>
    <dbReference type="NCBI Taxonomy" id="570835"/>
    <lineage>
        <taxon>Bacteria</taxon>
        <taxon>Pseudomonadati</taxon>
        <taxon>Acidobacteriota</taxon>
        <taxon>Terriglobia</taxon>
        <taxon>Terriglobales</taxon>
        <taxon>Acidobacteriaceae</taxon>
        <taxon>Edaphobacter</taxon>
    </lineage>
</organism>
<dbReference type="PROSITE" id="PS51819">
    <property type="entry name" value="VOC"/>
    <property type="match status" value="1"/>
</dbReference>
<sequence length="123" mass="13569">MLCKCPVVAFIPTRDAAKARIFYEDVLGLSFVNDDAFAIVMDANGTMIRIVRVGEFTPMPFTILGFQVENIDQAVTELTGKGLVFARYAYFEQSGEGIWTAPNGARVAWFLDPDGNTLSISQH</sequence>
<evidence type="ECO:0000259" key="1">
    <source>
        <dbReference type="PROSITE" id="PS51819"/>
    </source>
</evidence>
<dbReference type="AlphaFoldDB" id="A0A428MJ40"/>
<name>A0A428MJ40_9BACT</name>
<dbReference type="EMBL" id="RSDW01000001">
    <property type="protein sequence ID" value="RSL16971.1"/>
    <property type="molecule type" value="Genomic_DNA"/>
</dbReference>
<keyword evidence="3" id="KW-1185">Reference proteome</keyword>
<dbReference type="RefSeq" id="WP_125485517.1">
    <property type="nucleotide sequence ID" value="NZ_RSDW01000001.1"/>
</dbReference>
<feature type="domain" description="VOC" evidence="1">
    <location>
        <begin position="4"/>
        <end position="123"/>
    </location>
</feature>
<dbReference type="Proteomes" id="UP000269669">
    <property type="component" value="Unassembled WGS sequence"/>
</dbReference>
<dbReference type="Gene3D" id="3.10.180.10">
    <property type="entry name" value="2,3-Dihydroxybiphenyl 1,2-Dioxygenase, domain 1"/>
    <property type="match status" value="1"/>
</dbReference>
<gene>
    <name evidence="2" type="ORF">EDE15_2499</name>
</gene>
<dbReference type="OrthoDB" id="9804944at2"/>
<comment type="caution">
    <text evidence="2">The sequence shown here is derived from an EMBL/GenBank/DDBJ whole genome shotgun (WGS) entry which is preliminary data.</text>
</comment>
<dbReference type="Pfam" id="PF00903">
    <property type="entry name" value="Glyoxalase"/>
    <property type="match status" value="1"/>
</dbReference>
<dbReference type="InterPro" id="IPR029068">
    <property type="entry name" value="Glyas_Bleomycin-R_OHBP_Dase"/>
</dbReference>
<dbReference type="SUPFAM" id="SSF54593">
    <property type="entry name" value="Glyoxalase/Bleomycin resistance protein/Dihydroxybiphenyl dioxygenase"/>
    <property type="match status" value="1"/>
</dbReference>
<accession>A0A428MJ40</accession>
<dbReference type="InterPro" id="IPR004360">
    <property type="entry name" value="Glyas_Fos-R_dOase_dom"/>
</dbReference>
<evidence type="ECO:0000313" key="3">
    <source>
        <dbReference type="Proteomes" id="UP000269669"/>
    </source>
</evidence>
<keyword evidence="2" id="KW-0456">Lyase</keyword>
<proteinExistence type="predicted"/>
<dbReference type="InterPro" id="IPR037523">
    <property type="entry name" value="VOC_core"/>
</dbReference>
<evidence type="ECO:0000313" key="2">
    <source>
        <dbReference type="EMBL" id="RSL16971.1"/>
    </source>
</evidence>
<protein>
    <submittedName>
        <fullName evidence="2">Putative enzyme related to lactoylglutathione lyase</fullName>
    </submittedName>
</protein>